<evidence type="ECO:0000256" key="14">
    <source>
        <dbReference type="RuleBase" id="RU366026"/>
    </source>
</evidence>
<keyword evidence="7" id="KW-0805">Transcription regulation</keyword>
<dbReference type="InterPro" id="IPR018866">
    <property type="entry name" value="Znf-4CXXC_R1"/>
</dbReference>
<feature type="compositionally biased region" description="Basic and acidic residues" evidence="15">
    <location>
        <begin position="170"/>
        <end position="179"/>
    </location>
</feature>
<evidence type="ECO:0000256" key="11">
    <source>
        <dbReference type="ARBA" id="ARBA00056747"/>
    </source>
</evidence>
<comment type="subunit">
    <text evidence="3">Homotrimer.</text>
</comment>
<dbReference type="STRING" id="1890364.A0A2P6NR86"/>
<dbReference type="GO" id="GO:0008817">
    <property type="term" value="F:corrinoid adenosyltransferase activity"/>
    <property type="evidence" value="ECO:0007669"/>
    <property type="project" value="UniProtKB-ARBA"/>
</dbReference>
<feature type="region of interest" description="Disordered" evidence="15">
    <location>
        <begin position="66"/>
        <end position="89"/>
    </location>
</feature>
<feature type="domain" description="Chromo" evidence="16">
    <location>
        <begin position="5"/>
        <end position="57"/>
    </location>
</feature>
<dbReference type="PROSITE" id="PS50013">
    <property type="entry name" value="CHROMO_2"/>
    <property type="match status" value="1"/>
</dbReference>
<evidence type="ECO:0000313" key="18">
    <source>
        <dbReference type="Proteomes" id="UP000241769"/>
    </source>
</evidence>
<keyword evidence="8" id="KW-0804">Transcription</keyword>
<evidence type="ECO:0000256" key="9">
    <source>
        <dbReference type="ARBA" id="ARBA00023242"/>
    </source>
</evidence>
<evidence type="ECO:0000256" key="7">
    <source>
        <dbReference type="ARBA" id="ARBA00023015"/>
    </source>
</evidence>
<comment type="subcellular location">
    <subcellularLocation>
        <location evidence="1">Nucleus</location>
    </subcellularLocation>
</comment>
<dbReference type="SMART" id="SM00298">
    <property type="entry name" value="CHROMO"/>
    <property type="match status" value="1"/>
</dbReference>
<reference evidence="17 18" key="1">
    <citation type="journal article" date="2018" name="Genome Biol. Evol.">
        <title>Multiple Roots of Fruiting Body Formation in Amoebozoa.</title>
        <authorList>
            <person name="Hillmann F."/>
            <person name="Forbes G."/>
            <person name="Novohradska S."/>
            <person name="Ferling I."/>
            <person name="Riege K."/>
            <person name="Groth M."/>
            <person name="Westermann M."/>
            <person name="Marz M."/>
            <person name="Spaller T."/>
            <person name="Winckler T."/>
            <person name="Schaap P."/>
            <person name="Glockner G."/>
        </authorList>
    </citation>
    <scope>NUCLEOTIDE SEQUENCE [LARGE SCALE GENOMIC DNA]</scope>
    <source>
        <strain evidence="17 18">Jena</strain>
    </source>
</reference>
<protein>
    <recommendedName>
        <fullName evidence="12">Corrinoid adenosyltransferase MMAB</fullName>
    </recommendedName>
    <alternativeName>
        <fullName evidence="13">ATP:co(I)rrinoid adenosyltransferase MMAB</fullName>
    </alternativeName>
</protein>
<evidence type="ECO:0000259" key="16">
    <source>
        <dbReference type="PROSITE" id="PS50013"/>
    </source>
</evidence>
<gene>
    <name evidence="17" type="ORF">PROFUN_05264</name>
</gene>
<dbReference type="Gene3D" id="1.20.1200.10">
    <property type="entry name" value="Cobalamin adenosyltransferase-like"/>
    <property type="match status" value="1"/>
</dbReference>
<dbReference type="PANTHER" id="PTHR12213">
    <property type="entry name" value="CORRINOID ADENOSYLTRANSFERASE"/>
    <property type="match status" value="1"/>
</dbReference>
<dbReference type="Pfam" id="PF00385">
    <property type="entry name" value="Chromo"/>
    <property type="match status" value="1"/>
</dbReference>
<evidence type="ECO:0000256" key="13">
    <source>
        <dbReference type="ARBA" id="ARBA00075216"/>
    </source>
</evidence>
<dbReference type="SUPFAM" id="SSF54160">
    <property type="entry name" value="Chromo domain-like"/>
    <property type="match status" value="1"/>
</dbReference>
<dbReference type="Proteomes" id="UP000241769">
    <property type="component" value="Unassembled WGS sequence"/>
</dbReference>
<dbReference type="InterPro" id="IPR016030">
    <property type="entry name" value="CblAdoTrfase-like"/>
</dbReference>
<dbReference type="AlphaFoldDB" id="A0A2P6NR86"/>
<feature type="compositionally biased region" description="Basic and acidic residues" evidence="15">
    <location>
        <begin position="135"/>
        <end position="149"/>
    </location>
</feature>
<evidence type="ECO:0000256" key="5">
    <source>
        <dbReference type="ARBA" id="ARBA00022741"/>
    </source>
</evidence>
<dbReference type="InParanoid" id="A0A2P6NR86"/>
<evidence type="ECO:0000256" key="4">
    <source>
        <dbReference type="ARBA" id="ARBA00022679"/>
    </source>
</evidence>
<evidence type="ECO:0000256" key="6">
    <source>
        <dbReference type="ARBA" id="ARBA00022840"/>
    </source>
</evidence>
<keyword evidence="4 14" id="KW-0808">Transferase</keyword>
<comment type="catalytic activity">
    <reaction evidence="10">
        <text>cob(I)alamin-[corrinoid adenosyltransferase] + ATP = apo-[corrinoid adenosyltransferase] + adenosylcob(III)alamin + triphosphate</text>
        <dbReference type="Rhea" id="RHEA:56796"/>
        <dbReference type="Rhea" id="RHEA-COMP:14743"/>
        <dbReference type="Rhea" id="RHEA-COMP:14744"/>
        <dbReference type="ChEBI" id="CHEBI:18036"/>
        <dbReference type="ChEBI" id="CHEBI:18408"/>
        <dbReference type="ChEBI" id="CHEBI:30616"/>
        <dbReference type="ChEBI" id="CHEBI:60488"/>
        <dbReference type="ChEBI" id="CHEBI:83228"/>
    </reaction>
    <physiologicalReaction direction="left-to-right" evidence="10">
        <dbReference type="Rhea" id="RHEA:56797"/>
    </physiologicalReaction>
</comment>
<name>A0A2P6NR86_9EUKA</name>
<dbReference type="NCBIfam" id="TIGR00636">
    <property type="entry name" value="PduO_Nterm"/>
    <property type="match status" value="1"/>
</dbReference>
<dbReference type="EMBL" id="MDYQ01000030">
    <property type="protein sequence ID" value="PRP86482.1"/>
    <property type="molecule type" value="Genomic_DNA"/>
</dbReference>
<dbReference type="InterPro" id="IPR036451">
    <property type="entry name" value="CblAdoTrfase-like_sf"/>
</dbReference>
<dbReference type="InterPro" id="IPR000953">
    <property type="entry name" value="Chromo/chromo_shadow_dom"/>
</dbReference>
<organism evidence="17 18">
    <name type="scientific">Planoprotostelium fungivorum</name>
    <dbReference type="NCBI Taxonomy" id="1890364"/>
    <lineage>
        <taxon>Eukaryota</taxon>
        <taxon>Amoebozoa</taxon>
        <taxon>Evosea</taxon>
        <taxon>Variosea</taxon>
        <taxon>Cavosteliida</taxon>
        <taxon>Cavosteliaceae</taxon>
        <taxon>Planoprotostelium</taxon>
    </lineage>
</organism>
<dbReference type="FunFam" id="1.20.1200.10:FF:000001">
    <property type="entry name" value="Cob(I)yrinic acid a,c-diamide adenosyltransferase"/>
    <property type="match status" value="1"/>
</dbReference>
<dbReference type="Pfam" id="PF01923">
    <property type="entry name" value="Cob_adeno_trans"/>
    <property type="match status" value="1"/>
</dbReference>
<dbReference type="Gene3D" id="2.40.50.40">
    <property type="match status" value="1"/>
</dbReference>
<evidence type="ECO:0000256" key="2">
    <source>
        <dbReference type="ARBA" id="ARBA00007487"/>
    </source>
</evidence>
<evidence type="ECO:0000256" key="12">
    <source>
        <dbReference type="ARBA" id="ARBA00071654"/>
    </source>
</evidence>
<evidence type="ECO:0000256" key="8">
    <source>
        <dbReference type="ARBA" id="ARBA00023163"/>
    </source>
</evidence>
<sequence length="597" mass="67656">MPRTYTVEKVISHRYEGQGKNKKALFQVKWLNHPPSANTWEPKENFDNPITLINYWKTVSRDARNATPTTASTVGNADGSAVGKRKRTPSRIAVESAASDLDFVEAEVPSKRKSVPKIVFDPSPQKAPKPRKKSRTTEKPSVEVKHESDGTPIEHQTKEEGADDEEEEQVMEKVEESEYERLRRERMEQNRMYLLQLGIPSLAEPPKPKKERPKGQKREKSNTPARRSSRLSGVALPSDQPNEILFNDPVDLDKSDLPSREELKRFNRDNQFINDEVERLKGARVYDKINGKTCHQQKTMDEKTKCMSEDGTTNHKFCAVCLLNRYGERLEEVNARDDWACPFCRGLCNCSFCRQKNGKAPTGQLATFVRSLGFNSVSEYLQKKDKKSDLTGTSSTGTLKKSNLYTRTGDRGTSSVFSGERKEKEDAVFEALGDIDELESIKFGSMAREHCEDAGHQIMNEYLEQIQSVLLDIGSCVATLPGASQTKSERTKIDPECVSTLESWTDLIDSQVAPLKNFILPSGGKSSCSLHIGRTVCRRAERHTWIVVHRYDIDDHAAIYLNRLSDFLFACARWCCQQENRVETIYKKGSGMKKTLR</sequence>
<feature type="region of interest" description="Disordered" evidence="15">
    <location>
        <begin position="115"/>
        <end position="179"/>
    </location>
</feature>
<comment type="function">
    <text evidence="11">Converts cob(I)alamin to adenosylcobalamin (adenosylcob(III)alamin), a coenzyme for methylmalonyl-CoA mutase, therefore participates in the final step of the vitamin B12 conversion. Generates adenosylcobalamin (AdoCbl) and directly delivers the cofactor to MUT in a transfer that is stimulated by ATP-binding to MMAB and gated by MMAA.</text>
</comment>
<accession>A0A2P6NR86</accession>
<dbReference type="SUPFAM" id="SSF89028">
    <property type="entry name" value="Cobalamin adenosyltransferase-like"/>
    <property type="match status" value="1"/>
</dbReference>
<keyword evidence="5 14" id="KW-0547">Nucleotide-binding</keyword>
<evidence type="ECO:0000313" key="17">
    <source>
        <dbReference type="EMBL" id="PRP86482.1"/>
    </source>
</evidence>
<dbReference type="InterPro" id="IPR029499">
    <property type="entry name" value="PduO-typ"/>
</dbReference>
<dbReference type="GO" id="GO:0005524">
    <property type="term" value="F:ATP binding"/>
    <property type="evidence" value="ECO:0007669"/>
    <property type="project" value="UniProtKB-UniRule"/>
</dbReference>
<dbReference type="PANTHER" id="PTHR12213:SF0">
    <property type="entry name" value="CORRINOID ADENOSYLTRANSFERASE MMAB"/>
    <property type="match status" value="1"/>
</dbReference>
<evidence type="ECO:0000256" key="10">
    <source>
        <dbReference type="ARBA" id="ARBA00051988"/>
    </source>
</evidence>
<dbReference type="InterPro" id="IPR016197">
    <property type="entry name" value="Chromo-like_dom_sf"/>
</dbReference>
<evidence type="ECO:0000256" key="3">
    <source>
        <dbReference type="ARBA" id="ARBA00011233"/>
    </source>
</evidence>
<dbReference type="CDD" id="cd00024">
    <property type="entry name" value="CD_CSD"/>
    <property type="match status" value="1"/>
</dbReference>
<keyword evidence="6 14" id="KW-0067">ATP-binding</keyword>
<dbReference type="GO" id="GO:0009235">
    <property type="term" value="P:cobalamin metabolic process"/>
    <property type="evidence" value="ECO:0007669"/>
    <property type="project" value="UniProtKB-ARBA"/>
</dbReference>
<proteinExistence type="inferred from homology"/>
<comment type="caution">
    <text evidence="17">The sequence shown here is derived from an EMBL/GenBank/DDBJ whole genome shotgun (WGS) entry which is preliminary data.</text>
</comment>
<keyword evidence="9" id="KW-0539">Nucleus</keyword>
<dbReference type="GO" id="GO:0005634">
    <property type="term" value="C:nucleus"/>
    <property type="evidence" value="ECO:0007669"/>
    <property type="project" value="UniProtKB-SubCell"/>
</dbReference>
<evidence type="ECO:0000256" key="1">
    <source>
        <dbReference type="ARBA" id="ARBA00004123"/>
    </source>
</evidence>
<feature type="compositionally biased region" description="Polar residues" evidence="15">
    <location>
        <begin position="66"/>
        <end position="75"/>
    </location>
</feature>
<dbReference type="InterPro" id="IPR023780">
    <property type="entry name" value="Chromo_domain"/>
</dbReference>
<feature type="region of interest" description="Disordered" evidence="15">
    <location>
        <begin position="197"/>
        <end position="253"/>
    </location>
</feature>
<keyword evidence="18" id="KW-1185">Reference proteome</keyword>
<dbReference type="Pfam" id="PF10497">
    <property type="entry name" value="zf-4CXXC_R1"/>
    <property type="match status" value="1"/>
</dbReference>
<evidence type="ECO:0000256" key="15">
    <source>
        <dbReference type="SAM" id="MobiDB-lite"/>
    </source>
</evidence>
<comment type="similarity">
    <text evidence="2 14">Belongs to the Cob(I)alamin adenosyltransferase family.</text>
</comment>
<dbReference type="OrthoDB" id="298344at2759"/>